<keyword evidence="10 14" id="KW-0456">Lyase</keyword>
<gene>
    <name evidence="14" type="ORF">Hyperionvirus23_17</name>
</gene>
<evidence type="ECO:0000256" key="9">
    <source>
        <dbReference type="ARBA" id="ARBA00022898"/>
    </source>
</evidence>
<dbReference type="InterPro" id="IPR038110">
    <property type="entry name" value="TD_ACT-like_sf"/>
</dbReference>
<comment type="cofactor">
    <cofactor evidence="2">
        <name>pyridoxal 5'-phosphate</name>
        <dbReference type="ChEBI" id="CHEBI:597326"/>
    </cofactor>
</comment>
<dbReference type="Pfam" id="PF00291">
    <property type="entry name" value="PALP"/>
    <property type="match status" value="1"/>
</dbReference>
<dbReference type="InterPro" id="IPR001721">
    <property type="entry name" value="TD_ACT-like"/>
</dbReference>
<keyword evidence="9" id="KW-0663">Pyridoxal phosphate</keyword>
<dbReference type="PROSITE" id="PS00165">
    <property type="entry name" value="DEHYDRATASE_SER_THR"/>
    <property type="match status" value="1"/>
</dbReference>
<dbReference type="Gene3D" id="3.40.1020.10">
    <property type="entry name" value="Biosynthetic Threonine Deaminase, Domain 3"/>
    <property type="match status" value="1"/>
</dbReference>
<dbReference type="InterPro" id="IPR000634">
    <property type="entry name" value="Ser/Thr_deHydtase_PyrdxlP-BS"/>
</dbReference>
<evidence type="ECO:0000256" key="8">
    <source>
        <dbReference type="ARBA" id="ARBA00022737"/>
    </source>
</evidence>
<protein>
    <recommendedName>
        <fullName evidence="5">threonine ammonia-lyase</fullName>
        <ecNumber evidence="5">4.3.1.19</ecNumber>
    </recommendedName>
</protein>
<dbReference type="InterPro" id="IPR001926">
    <property type="entry name" value="TrpB-like_PALP"/>
</dbReference>
<dbReference type="SUPFAM" id="SSF53686">
    <property type="entry name" value="Tryptophan synthase beta subunit-like PLP-dependent enzymes"/>
    <property type="match status" value="1"/>
</dbReference>
<evidence type="ECO:0000256" key="11">
    <source>
        <dbReference type="ARBA" id="ARBA00023304"/>
    </source>
</evidence>
<evidence type="ECO:0000256" key="6">
    <source>
        <dbReference type="ARBA" id="ARBA00022605"/>
    </source>
</evidence>
<feature type="domain" description="ACT-like" evidence="13">
    <location>
        <begin position="418"/>
        <end position="496"/>
    </location>
</feature>
<evidence type="ECO:0000256" key="5">
    <source>
        <dbReference type="ARBA" id="ARBA00012096"/>
    </source>
</evidence>
<dbReference type="GO" id="GO:0003941">
    <property type="term" value="F:L-serine ammonia-lyase activity"/>
    <property type="evidence" value="ECO:0007669"/>
    <property type="project" value="TreeGrafter"/>
</dbReference>
<feature type="domain" description="ACT-like" evidence="13">
    <location>
        <begin position="320"/>
        <end position="396"/>
    </location>
</feature>
<evidence type="ECO:0000256" key="1">
    <source>
        <dbReference type="ARBA" id="ARBA00001274"/>
    </source>
</evidence>
<dbReference type="GO" id="GO:0030170">
    <property type="term" value="F:pyridoxal phosphate binding"/>
    <property type="evidence" value="ECO:0007669"/>
    <property type="project" value="InterPro"/>
</dbReference>
<keyword evidence="8" id="KW-0677">Repeat</keyword>
<evidence type="ECO:0000256" key="10">
    <source>
        <dbReference type="ARBA" id="ARBA00023239"/>
    </source>
</evidence>
<evidence type="ECO:0000259" key="12">
    <source>
        <dbReference type="Pfam" id="PF00291"/>
    </source>
</evidence>
<dbReference type="GO" id="GO:0004794">
    <property type="term" value="F:threonine deaminase activity"/>
    <property type="evidence" value="ECO:0007669"/>
    <property type="project" value="UniProtKB-EC"/>
</dbReference>
<keyword evidence="6" id="KW-0028">Amino-acid biosynthesis</keyword>
<comment type="pathway">
    <text evidence="3">Amino-acid biosynthesis; L-isoleucine biosynthesis; 2-oxobutanoate from L-threonine: step 1/1.</text>
</comment>
<keyword evidence="7" id="KW-0412">Isoleucine biosynthesis</keyword>
<evidence type="ECO:0000256" key="7">
    <source>
        <dbReference type="ARBA" id="ARBA00022624"/>
    </source>
</evidence>
<dbReference type="InterPro" id="IPR045865">
    <property type="entry name" value="ACT-like_dom_sf"/>
</dbReference>
<evidence type="ECO:0000256" key="2">
    <source>
        <dbReference type="ARBA" id="ARBA00001933"/>
    </source>
</evidence>
<dbReference type="EC" id="4.3.1.19" evidence="5"/>
<dbReference type="PANTHER" id="PTHR48078">
    <property type="entry name" value="THREONINE DEHYDRATASE, MITOCHONDRIAL-RELATED"/>
    <property type="match status" value="1"/>
</dbReference>
<organism evidence="14">
    <name type="scientific">Hyperionvirus sp</name>
    <dbReference type="NCBI Taxonomy" id="2487770"/>
    <lineage>
        <taxon>Viruses</taxon>
        <taxon>Varidnaviria</taxon>
        <taxon>Bamfordvirae</taxon>
        <taxon>Nucleocytoviricota</taxon>
        <taxon>Megaviricetes</taxon>
        <taxon>Imitervirales</taxon>
        <taxon>Mimiviridae</taxon>
        <taxon>Klosneuvirinae</taxon>
    </lineage>
</organism>
<dbReference type="Gene3D" id="3.40.50.1100">
    <property type="match status" value="2"/>
</dbReference>
<evidence type="ECO:0000313" key="14">
    <source>
        <dbReference type="EMBL" id="AYV84350.1"/>
    </source>
</evidence>
<dbReference type="InterPro" id="IPR050147">
    <property type="entry name" value="Ser/Thr_Dehydratase"/>
</dbReference>
<reference evidence="14" key="1">
    <citation type="submission" date="2018-10" db="EMBL/GenBank/DDBJ databases">
        <title>Hidden diversity of soil giant viruses.</title>
        <authorList>
            <person name="Schulz F."/>
            <person name="Alteio L."/>
            <person name="Goudeau D."/>
            <person name="Ryan E.M."/>
            <person name="Malmstrom R.R."/>
            <person name="Blanchard J."/>
            <person name="Woyke T."/>
        </authorList>
    </citation>
    <scope>NUCLEOTIDE SEQUENCE</scope>
    <source>
        <strain evidence="14">HYV1</strain>
    </source>
</reference>
<dbReference type="InterPro" id="IPR036052">
    <property type="entry name" value="TrpB-like_PALP_sf"/>
</dbReference>
<evidence type="ECO:0000256" key="3">
    <source>
        <dbReference type="ARBA" id="ARBA00004810"/>
    </source>
</evidence>
<evidence type="ECO:0000256" key="4">
    <source>
        <dbReference type="ARBA" id="ARBA00010869"/>
    </source>
</evidence>
<dbReference type="EMBL" id="MK072405">
    <property type="protein sequence ID" value="AYV84350.1"/>
    <property type="molecule type" value="Genomic_DNA"/>
</dbReference>
<dbReference type="SUPFAM" id="SSF55021">
    <property type="entry name" value="ACT-like"/>
    <property type="match status" value="1"/>
</dbReference>
<dbReference type="Pfam" id="PF00585">
    <property type="entry name" value="Thr_dehydrat_C"/>
    <property type="match status" value="2"/>
</dbReference>
<comment type="similarity">
    <text evidence="4">Belongs to the serine/threonine dehydratase family.</text>
</comment>
<dbReference type="GO" id="GO:0006565">
    <property type="term" value="P:L-serine catabolic process"/>
    <property type="evidence" value="ECO:0007669"/>
    <property type="project" value="TreeGrafter"/>
</dbReference>
<name>A0A3G5AAS9_9VIRU</name>
<dbReference type="UniPathway" id="UPA00047">
    <property type="reaction ID" value="UER00054"/>
</dbReference>
<feature type="domain" description="Tryptophan synthase beta chain-like PALP" evidence="12">
    <location>
        <begin position="22"/>
        <end position="307"/>
    </location>
</feature>
<comment type="catalytic activity">
    <reaction evidence="1">
        <text>L-threonine = 2-oxobutanoate + NH4(+)</text>
        <dbReference type="Rhea" id="RHEA:22108"/>
        <dbReference type="ChEBI" id="CHEBI:16763"/>
        <dbReference type="ChEBI" id="CHEBI:28938"/>
        <dbReference type="ChEBI" id="CHEBI:57926"/>
        <dbReference type="EC" id="4.3.1.19"/>
    </reaction>
</comment>
<accession>A0A3G5AAS9</accession>
<dbReference type="NCBIfam" id="TIGR01124">
    <property type="entry name" value="ilvA_2Cterm"/>
    <property type="match status" value="1"/>
</dbReference>
<dbReference type="CDD" id="cd01562">
    <property type="entry name" value="Thr-dehyd"/>
    <property type="match status" value="1"/>
</dbReference>
<keyword evidence="11" id="KW-0100">Branched-chain amino acid biosynthesis</keyword>
<dbReference type="InterPro" id="IPR005787">
    <property type="entry name" value="Thr_deHydtase_biosynth"/>
</dbReference>
<evidence type="ECO:0000259" key="13">
    <source>
        <dbReference type="Pfam" id="PF00585"/>
    </source>
</evidence>
<proteinExistence type="inferred from homology"/>
<sequence length="503" mass="56604">MAKLDYIKEILTSNIYDMACITPLEKAKYLSETYGNTIYLKREDLQVSNSFKIRGVYNKINNCILAGKKKFICASTGNHAYAVTIVSKKFGCPVITVMPKTTSPATVLTIEKMGAEVILHGDNYDDALSIAKAYGKDYYFVESYDDKDIIIGSGTISVEITNQLGSKMRDLTAIFVPVGGGALIAGISLYIKELYPKVKIIGVGLKDACAMDLSLKAKTPIELKKSNTFVTSVAVKHIGTEAFKLCQKYVDEIILVNEDEICGMIKHLYNDIHSIVEPACAMAMMGLAKYIDRERSINNTFAVVLSGNNLEFEKLKYITERANIGDKSEILVRIDLEETPGSLIQLLRHIDNDSVRESNISKFHYRYQERKIAKLYVGFSTECELGTQSMMEIINQKYKVEPLDSKIINQYIPYLIGGSNKKIKDEYIFVITLPEKSGTLLNFLARTEHMFNITMFHYRSNGDTYGNIILGILLTTTYTEFIKTLNKITFISFTDETLNNLFN</sequence>
<dbReference type="GO" id="GO:0009097">
    <property type="term" value="P:isoleucine biosynthetic process"/>
    <property type="evidence" value="ECO:0007669"/>
    <property type="project" value="UniProtKB-UniPathway"/>
</dbReference>